<dbReference type="InterPro" id="IPR011990">
    <property type="entry name" value="TPR-like_helical_dom_sf"/>
</dbReference>
<gene>
    <name evidence="3" type="ORF">BBK82_24950</name>
</gene>
<evidence type="ECO:0000259" key="2">
    <source>
        <dbReference type="Pfam" id="PF05729"/>
    </source>
</evidence>
<organism evidence="3 4">
    <name type="scientific">Lentzea guizhouensis</name>
    <dbReference type="NCBI Taxonomy" id="1586287"/>
    <lineage>
        <taxon>Bacteria</taxon>
        <taxon>Bacillati</taxon>
        <taxon>Actinomycetota</taxon>
        <taxon>Actinomycetes</taxon>
        <taxon>Pseudonocardiales</taxon>
        <taxon>Pseudonocardiaceae</taxon>
        <taxon>Lentzea</taxon>
    </lineage>
</organism>
<dbReference type="PANTHER" id="PTHR46844:SF1">
    <property type="entry name" value="SLR5058 PROTEIN"/>
    <property type="match status" value="1"/>
</dbReference>
<evidence type="ECO:0000313" key="4">
    <source>
        <dbReference type="Proteomes" id="UP000093053"/>
    </source>
</evidence>
<accession>A0A1B2HMA1</accession>
<dbReference type="Proteomes" id="UP000093053">
    <property type="component" value="Chromosome"/>
</dbReference>
<evidence type="ECO:0000313" key="3">
    <source>
        <dbReference type="EMBL" id="ANZ38830.1"/>
    </source>
</evidence>
<dbReference type="Gene3D" id="3.40.50.300">
    <property type="entry name" value="P-loop containing nucleotide triphosphate hydrolases"/>
    <property type="match status" value="1"/>
</dbReference>
<evidence type="ECO:0000256" key="1">
    <source>
        <dbReference type="SAM" id="MobiDB-lite"/>
    </source>
</evidence>
<dbReference type="KEGG" id="led:BBK82_24950"/>
<dbReference type="InterPro" id="IPR027417">
    <property type="entry name" value="P-loop_NTPase"/>
</dbReference>
<protein>
    <recommendedName>
        <fullName evidence="2">NACHT domain-containing protein</fullName>
    </recommendedName>
</protein>
<keyword evidence="4" id="KW-1185">Reference proteome</keyword>
<dbReference type="RefSeq" id="WP_065917175.1">
    <property type="nucleotide sequence ID" value="NZ_CP016793.1"/>
</dbReference>
<dbReference type="PANTHER" id="PTHR46844">
    <property type="entry name" value="SLR5058 PROTEIN"/>
    <property type="match status" value="1"/>
</dbReference>
<dbReference type="Gene3D" id="1.25.40.10">
    <property type="entry name" value="Tetratricopeptide repeat domain"/>
    <property type="match status" value="1"/>
</dbReference>
<reference evidence="3 4" key="1">
    <citation type="submission" date="2016-07" db="EMBL/GenBank/DDBJ databases">
        <title>Complete genome sequence of the Lentzea guizhouensis DHS C013.</title>
        <authorList>
            <person name="Cao C."/>
        </authorList>
    </citation>
    <scope>NUCLEOTIDE SEQUENCE [LARGE SCALE GENOMIC DNA]</scope>
    <source>
        <strain evidence="3 4">DHS C013</strain>
    </source>
</reference>
<feature type="region of interest" description="Disordered" evidence="1">
    <location>
        <begin position="86"/>
        <end position="115"/>
    </location>
</feature>
<dbReference type="AlphaFoldDB" id="A0A1B2HMA1"/>
<name>A0A1B2HMA1_9PSEU</name>
<dbReference type="EMBL" id="CP016793">
    <property type="protein sequence ID" value="ANZ38830.1"/>
    <property type="molecule type" value="Genomic_DNA"/>
</dbReference>
<feature type="domain" description="NACHT" evidence="2">
    <location>
        <begin position="126"/>
        <end position="289"/>
    </location>
</feature>
<dbReference type="STRING" id="1586287.BBK82_24950"/>
<feature type="compositionally biased region" description="Basic and acidic residues" evidence="1">
    <location>
        <begin position="99"/>
        <end position="112"/>
    </location>
</feature>
<dbReference type="OrthoDB" id="135105at2"/>
<sequence length="1124" mass="124883">MHNEVNSPVHGVVFQSRDIYGAVNVGAVEPEYPPLTSWRDRPELTRELEELLKVQRDTAVTLPHHLQLLKKQPRLIDVYVQRSVLPQRHEEPEPDPEQGDSKAVDREPKHSDSVMSLREALATGRHLLITGGPGSGKSTLGHMYVQVLADEWLEPSGNPPLAEPLMPLRVSAKALIGEESWSELLAKAVRSNKLNAPPRPELFARPALGARWLVFVDGLDEIVEPDHLRQVIDALTSRIRHGSEHQLVITSRDLASGVLDQLQVAHLDRYRIEPFGVDQLEQFAQAWFQIQDPTRVAERKREFLRQVMDGRLRELVTVPLFATIAAIANTLEPERELPQNRVDLCERFLTYLLDEKLNQRTTITELRRTIDDPERLELVEWIYANRAELIEHLAVERLDSELPLAEIATEWIKHPSPPEDLEAVLTSIGVFAQTGEGIDFLHRLFAEYLAARAEAPRIPADFPQLDMWVERGTNEAKETFVLFTFVLWSRVEGNDIGLVVERLLNRGRKHVLLGAKLFAENVDVPAEQAAHLVDRLVDLILTINPGSDPWSEVNDVCRAVRGLTSTVIADGLTARLRELQQNPELLLTIRICCAVALEQLEAGAGMMQWLEKQFFASSDPAVRRAVALGLAEILPDGANRAEQLVVQDTDEADKSDYARIVANVRLLLDLKRPDPAARLLRRMVKHVRQESSATPGSSHLPRQVSNLGDQELISWFRLLRLATDARCTDEALLAADMILARQDAESHELRAAVMTLMSHGGATAVDRIVEQVQDRSAEHKLAAATTLFGDHQDAAAELARGVAVDPDTTDYAKVTACVLIAEVDPMSTSALLDGVDDVSADLTAPLAALVLQGVPSAKDLFRKFLARKVTEWDFSYIAESALELDGFSRDVHVVTVGGSEERWAEVAPLLYRAGHHELGEDLVERLIGQRAPDPAALASCADSLLSQQMPEQAKPLLEKLMTLVGSGTADNARLVAPILQEYGRTEEAVTVAEQALLRELADGGLYVEECVGILLDIAGSKRADFIAEQVANHAMSMDRRLAVAGEFRQRGLFAHMAATWLDVLRHHAFEIKEGVETANKLVKCGYRQQAIEVVREVLDKDELTPSQRPTVRALLAWLEAMGAE</sequence>
<dbReference type="SUPFAM" id="SSF52540">
    <property type="entry name" value="P-loop containing nucleoside triphosphate hydrolases"/>
    <property type="match status" value="1"/>
</dbReference>
<dbReference type="InterPro" id="IPR007111">
    <property type="entry name" value="NACHT_NTPase"/>
</dbReference>
<proteinExistence type="predicted"/>
<dbReference type="Pfam" id="PF05729">
    <property type="entry name" value="NACHT"/>
    <property type="match status" value="1"/>
</dbReference>